<dbReference type="EMBL" id="JBHRZH010000017">
    <property type="protein sequence ID" value="MFC3763317.1"/>
    <property type="molecule type" value="Genomic_DNA"/>
</dbReference>
<dbReference type="EC" id="1.8.4.10" evidence="4"/>
<dbReference type="CDD" id="cd23945">
    <property type="entry name" value="PAPS_reductase"/>
    <property type="match status" value="1"/>
</dbReference>
<feature type="binding site" evidence="4">
    <location>
        <position position="211"/>
    </location>
    <ligand>
        <name>[4Fe-4S] cluster</name>
        <dbReference type="ChEBI" id="CHEBI:49883"/>
    </ligand>
</feature>
<keyword evidence="4" id="KW-0479">Metal-binding</keyword>
<dbReference type="HAMAP" id="MF_00063">
    <property type="entry name" value="CysH"/>
    <property type="match status" value="1"/>
</dbReference>
<evidence type="ECO:0000256" key="1">
    <source>
        <dbReference type="ARBA" id="ARBA00009732"/>
    </source>
</evidence>
<dbReference type="Pfam" id="PF01507">
    <property type="entry name" value="PAPS_reduct"/>
    <property type="match status" value="1"/>
</dbReference>
<feature type="binding site" evidence="4">
    <location>
        <position position="128"/>
    </location>
    <ligand>
        <name>[4Fe-4S] cluster</name>
        <dbReference type="ChEBI" id="CHEBI:49883"/>
    </ligand>
</feature>
<organism evidence="6 7">
    <name type="scientific">Tenggerimyces flavus</name>
    <dbReference type="NCBI Taxonomy" id="1708749"/>
    <lineage>
        <taxon>Bacteria</taxon>
        <taxon>Bacillati</taxon>
        <taxon>Actinomycetota</taxon>
        <taxon>Actinomycetes</taxon>
        <taxon>Propionibacteriales</taxon>
        <taxon>Nocardioidaceae</taxon>
        <taxon>Tenggerimyces</taxon>
    </lineage>
</organism>
<gene>
    <name evidence="4" type="primary">cysH</name>
    <name evidence="6" type="ORF">ACFOUW_20940</name>
</gene>
<evidence type="ECO:0000259" key="5">
    <source>
        <dbReference type="Pfam" id="PF01507"/>
    </source>
</evidence>
<keyword evidence="2 4" id="KW-0560">Oxidoreductase</keyword>
<reference evidence="7" key="1">
    <citation type="journal article" date="2019" name="Int. J. Syst. Evol. Microbiol.">
        <title>The Global Catalogue of Microorganisms (GCM) 10K type strain sequencing project: providing services to taxonomists for standard genome sequencing and annotation.</title>
        <authorList>
            <consortium name="The Broad Institute Genomics Platform"/>
            <consortium name="The Broad Institute Genome Sequencing Center for Infectious Disease"/>
            <person name="Wu L."/>
            <person name="Ma J."/>
        </authorList>
    </citation>
    <scope>NUCLEOTIDE SEQUENCE [LARGE SCALE GENOMIC DNA]</scope>
    <source>
        <strain evidence="7">CGMCC 4.7241</strain>
    </source>
</reference>
<proteinExistence type="inferred from homology"/>
<evidence type="ECO:0000313" key="7">
    <source>
        <dbReference type="Proteomes" id="UP001595699"/>
    </source>
</evidence>
<comment type="pathway">
    <text evidence="3 4">Sulfur metabolism; hydrogen sulfide biosynthesis; sulfite from sulfate.</text>
</comment>
<comment type="cofactor">
    <cofactor evidence="4">
        <name>[4Fe-4S] cluster</name>
        <dbReference type="ChEBI" id="CHEBI:49883"/>
    </cofactor>
    <text evidence="4">Binds 1 [4Fe-4S] cluster per subunit.</text>
</comment>
<feature type="binding site" evidence="4">
    <location>
        <position position="129"/>
    </location>
    <ligand>
        <name>[4Fe-4S] cluster</name>
        <dbReference type="ChEBI" id="CHEBI:49883"/>
    </ligand>
</feature>
<dbReference type="NCBIfam" id="TIGR00434">
    <property type="entry name" value="cysH"/>
    <property type="match status" value="1"/>
</dbReference>
<evidence type="ECO:0000256" key="4">
    <source>
        <dbReference type="HAMAP-Rule" id="MF_00063"/>
    </source>
</evidence>
<keyword evidence="4" id="KW-0411">Iron-sulfur</keyword>
<name>A0ABV7YFD8_9ACTN</name>
<dbReference type="Gene3D" id="3.40.50.620">
    <property type="entry name" value="HUPs"/>
    <property type="match status" value="1"/>
</dbReference>
<dbReference type="InterPro" id="IPR014729">
    <property type="entry name" value="Rossmann-like_a/b/a_fold"/>
</dbReference>
<evidence type="ECO:0000256" key="2">
    <source>
        <dbReference type="ARBA" id="ARBA00023002"/>
    </source>
</evidence>
<comment type="subcellular location">
    <subcellularLocation>
        <location evidence="4">Cytoplasm</location>
    </subcellularLocation>
</comment>
<protein>
    <recommendedName>
        <fullName evidence="4">Adenosine 5'-phosphosulfate reductase</fullName>
        <shortName evidence="4">APS reductase</shortName>
        <ecNumber evidence="4">1.8.4.10</ecNumber>
    </recommendedName>
    <alternativeName>
        <fullName evidence="4">5'-adenylylsulfate reductase</fullName>
    </alternativeName>
    <alternativeName>
        <fullName evidence="4">Thioredoxin-dependent 5'-adenylylsulfate reductase</fullName>
    </alternativeName>
</protein>
<accession>A0ABV7YFD8</accession>
<comment type="function">
    <text evidence="4">Catalyzes the formation of sulfite from adenosine 5'-phosphosulfate (APS) using thioredoxin as an electron donor.</text>
</comment>
<keyword evidence="7" id="KW-1185">Reference proteome</keyword>
<dbReference type="Proteomes" id="UP001595699">
    <property type="component" value="Unassembled WGS sequence"/>
</dbReference>
<dbReference type="InterPro" id="IPR002500">
    <property type="entry name" value="PAPS_reduct_dom"/>
</dbReference>
<comment type="similarity">
    <text evidence="1 4">Belongs to the PAPS reductase family. CysH subfamily.</text>
</comment>
<comment type="catalytic activity">
    <reaction evidence="4">
        <text>[thioredoxin]-disulfide + sulfite + AMP + 2 H(+) = adenosine 5'-phosphosulfate + [thioredoxin]-dithiol</text>
        <dbReference type="Rhea" id="RHEA:21976"/>
        <dbReference type="Rhea" id="RHEA-COMP:10698"/>
        <dbReference type="Rhea" id="RHEA-COMP:10700"/>
        <dbReference type="ChEBI" id="CHEBI:15378"/>
        <dbReference type="ChEBI" id="CHEBI:17359"/>
        <dbReference type="ChEBI" id="CHEBI:29950"/>
        <dbReference type="ChEBI" id="CHEBI:50058"/>
        <dbReference type="ChEBI" id="CHEBI:58243"/>
        <dbReference type="ChEBI" id="CHEBI:456215"/>
        <dbReference type="EC" id="1.8.4.10"/>
    </reaction>
</comment>
<dbReference type="InterPro" id="IPR004511">
    <property type="entry name" value="PAPS/APS_Rdtase"/>
</dbReference>
<feature type="domain" description="Phosphoadenosine phosphosulphate reductase" evidence="5">
    <location>
        <begin position="54"/>
        <end position="216"/>
    </location>
</feature>
<dbReference type="PANTHER" id="PTHR46509">
    <property type="entry name" value="PHOSPHOADENOSINE PHOSPHOSULFATE REDUCTASE"/>
    <property type="match status" value="1"/>
</dbReference>
<dbReference type="NCBIfam" id="NF002537">
    <property type="entry name" value="PRK02090.1"/>
    <property type="match status" value="1"/>
</dbReference>
<sequence length="241" mass="26496">MTITAPAPAATDADLRERHDLARRAGKELEHASAQEIIAWAADTFGERFCLTSSMQDAVLSHLASEVVPGVNVVFLDTGYHFPETIGTADAVSVTLPINLVTVRPRQTVAEQNATLGQDLYKRNPELCCQLRKVAPLERALTGYDAWATGIRREESAARASTPVVGWDHRRKMVKVAPLARWTQDEVEQYIQANGILTNPLLFDGYPSIGCEPCTHRVEDGEDARSGRWSGFAKIECGIHT</sequence>
<keyword evidence="4" id="KW-0963">Cytoplasm</keyword>
<feature type="active site" description="Nucleophile; cysteine thiosulfonate intermediate" evidence="4">
    <location>
        <position position="237"/>
    </location>
</feature>
<dbReference type="RefSeq" id="WP_205119620.1">
    <property type="nucleotide sequence ID" value="NZ_JAFBCM010000001.1"/>
</dbReference>
<evidence type="ECO:0000313" key="6">
    <source>
        <dbReference type="EMBL" id="MFC3763317.1"/>
    </source>
</evidence>
<comment type="caution">
    <text evidence="6">The sequence shown here is derived from an EMBL/GenBank/DDBJ whole genome shotgun (WGS) entry which is preliminary data.</text>
</comment>
<dbReference type="GO" id="GO:0004604">
    <property type="term" value="F:phosphoadenylyl-sulfate reductase (thioredoxin) activity"/>
    <property type="evidence" value="ECO:0007669"/>
    <property type="project" value="UniProtKB-EC"/>
</dbReference>
<dbReference type="PIRSF" id="PIRSF000857">
    <property type="entry name" value="PAPS_reductase"/>
    <property type="match status" value="1"/>
</dbReference>
<dbReference type="PANTHER" id="PTHR46509:SF1">
    <property type="entry name" value="PHOSPHOADENOSINE PHOSPHOSULFATE REDUCTASE"/>
    <property type="match status" value="1"/>
</dbReference>
<evidence type="ECO:0000256" key="3">
    <source>
        <dbReference type="ARBA" id="ARBA00024327"/>
    </source>
</evidence>
<keyword evidence="4" id="KW-0408">Iron</keyword>
<feature type="binding site" evidence="4">
    <location>
        <position position="214"/>
    </location>
    <ligand>
        <name>[4Fe-4S] cluster</name>
        <dbReference type="ChEBI" id="CHEBI:49883"/>
    </ligand>
</feature>
<dbReference type="SUPFAM" id="SSF52402">
    <property type="entry name" value="Adenine nucleotide alpha hydrolases-like"/>
    <property type="match status" value="1"/>
</dbReference>